<evidence type="ECO:0000313" key="3">
    <source>
        <dbReference type="EMBL" id="MDC8012817.1"/>
    </source>
</evidence>
<gene>
    <name evidence="3" type="ORF">OD750_009700</name>
</gene>
<dbReference type="AlphaFoldDB" id="A0A9X3YIE2"/>
<proteinExistence type="predicted"/>
<dbReference type="InterPro" id="IPR025566">
    <property type="entry name" value="DUF4331"/>
</dbReference>
<protein>
    <submittedName>
        <fullName evidence="3">DUF4331 domain-containing protein</fullName>
    </submittedName>
</protein>
<sequence>MMHHPSFRSIRAALSAALTVCLAAAALPAAASSHREAPGITQYPKLDGTDLYVFRSYEPGRSDFVTIIANYLPLQDSYGGPNYFTLDPDGVYEIHIDNNGDAREDLTYQFKFQYDLKNIELPIGGQRVAIPLRNAGQIAAGDASARNDAETYTVSQINGARRQPAGVVGKLANATGGANQFAKPIDNIGNKSIPDYAAYANSHIYTVTLPGCPMPGRLFVGQRKEGFGVNLGEIFDLVNLPASRVIGSRSGGSNATADKNVTSLALELPIACVTHGDAVIGVWTTASLPRSRLVGNEPLRQIILDRNLVQVSRLGMPLVNEIVIGLKDKDKFNASEPKDDGQFATYVTNPSLPALVEILFGSAGVRAPSVFPRTDLVAAFLTGVPGVNQARNGVASEMIRLNTALPVTPKGSQNSLGAAACFVAGALTLSNPGCDPAGFPNGRRPGDDVVDIELRVAMGVLLPPGSGKPASADLPYTDGVLVEDAQFDNAFPYLTTPLPGSPNGSNGLPSNPPTP</sequence>
<comment type="caution">
    <text evidence="3">The sequence shown here is derived from an EMBL/GenBank/DDBJ whole genome shotgun (WGS) entry which is preliminary data.</text>
</comment>
<evidence type="ECO:0000313" key="4">
    <source>
        <dbReference type="Proteomes" id="UP001139971"/>
    </source>
</evidence>
<dbReference type="RefSeq" id="WP_263545236.1">
    <property type="nucleotide sequence ID" value="NZ_JAOVZO020000014.1"/>
</dbReference>
<dbReference type="Pfam" id="PF14224">
    <property type="entry name" value="DUF4331"/>
    <property type="match status" value="1"/>
</dbReference>
<evidence type="ECO:0000256" key="2">
    <source>
        <dbReference type="SAM" id="SignalP"/>
    </source>
</evidence>
<dbReference type="EMBL" id="JAOVZO020000014">
    <property type="protein sequence ID" value="MDC8012817.1"/>
    <property type="molecule type" value="Genomic_DNA"/>
</dbReference>
<feature type="chain" id="PRO_5040960953" evidence="2">
    <location>
        <begin position="32"/>
        <end position="515"/>
    </location>
</feature>
<reference evidence="3" key="1">
    <citation type="submission" date="2023-02" db="EMBL/GenBank/DDBJ databases">
        <title>Tahibacter soli sp. nov. isolated from soil.</title>
        <authorList>
            <person name="Baek J.H."/>
            <person name="Lee J.K."/>
            <person name="Choi D.G."/>
            <person name="Jeon C.O."/>
        </authorList>
    </citation>
    <scope>NUCLEOTIDE SEQUENCE</scope>
    <source>
        <strain evidence="3">BL</strain>
    </source>
</reference>
<organism evidence="3 4">
    <name type="scientific">Tahibacter soli</name>
    <dbReference type="NCBI Taxonomy" id="2983605"/>
    <lineage>
        <taxon>Bacteria</taxon>
        <taxon>Pseudomonadati</taxon>
        <taxon>Pseudomonadota</taxon>
        <taxon>Gammaproteobacteria</taxon>
        <taxon>Lysobacterales</taxon>
        <taxon>Rhodanobacteraceae</taxon>
        <taxon>Tahibacter</taxon>
    </lineage>
</organism>
<keyword evidence="2" id="KW-0732">Signal</keyword>
<feature type="compositionally biased region" description="Low complexity" evidence="1">
    <location>
        <begin position="496"/>
        <end position="509"/>
    </location>
</feature>
<dbReference type="Proteomes" id="UP001139971">
    <property type="component" value="Unassembled WGS sequence"/>
</dbReference>
<name>A0A9X3YIE2_9GAMM</name>
<keyword evidence="4" id="KW-1185">Reference proteome</keyword>
<feature type="region of interest" description="Disordered" evidence="1">
    <location>
        <begin position="492"/>
        <end position="515"/>
    </location>
</feature>
<feature type="signal peptide" evidence="2">
    <location>
        <begin position="1"/>
        <end position="31"/>
    </location>
</feature>
<evidence type="ECO:0000256" key="1">
    <source>
        <dbReference type="SAM" id="MobiDB-lite"/>
    </source>
</evidence>
<accession>A0A9X3YIE2</accession>